<proteinExistence type="predicted"/>
<name>A0ABU5XLG2_9MYCO</name>
<dbReference type="RefSeq" id="WP_329780297.1">
    <property type="nucleotide sequence ID" value="NZ_JAYJJR010000013.1"/>
</dbReference>
<keyword evidence="2" id="KW-1185">Reference proteome</keyword>
<gene>
    <name evidence="1" type="ORF">K6T79_18490</name>
</gene>
<dbReference type="EMBL" id="JAYJJR010000013">
    <property type="protein sequence ID" value="MEB3023034.1"/>
    <property type="molecule type" value="Genomic_DNA"/>
</dbReference>
<sequence length="71" mass="8335">MADEDYQYIRRWGRHMGSLDYYINDEIERARTDGAPANAIFRRDDGTWRTTDDITDPVLRKQFGLPDLVGQ</sequence>
<protein>
    <submittedName>
        <fullName evidence="1">Uncharacterized protein</fullName>
    </submittedName>
</protein>
<reference evidence="1 2" key="1">
    <citation type="submission" date="2023-12" db="EMBL/GenBank/DDBJ databases">
        <title>Description of new species of Mycobacterium terrae complex isolated from sewage at the Sao Paulo Zoological Park Foundation in Brazil.</title>
        <authorList>
            <person name="Romagnoli C.L."/>
            <person name="Conceicao E.C."/>
            <person name="Machado E."/>
            <person name="Barreto L.B.P.F."/>
            <person name="Sharma A."/>
            <person name="Silva N.M."/>
            <person name="Marques L.E."/>
            <person name="Juliana M.A."/>
            <person name="Lourenco M.C.S."/>
            <person name="Digiampietri L.A."/>
            <person name="Suffys P.N."/>
            <person name="Viana-Niero C."/>
        </authorList>
    </citation>
    <scope>NUCLEOTIDE SEQUENCE [LARGE SCALE GENOMIC DNA]</scope>
    <source>
        <strain evidence="1 2">MYC098</strain>
    </source>
</reference>
<evidence type="ECO:0000313" key="2">
    <source>
        <dbReference type="Proteomes" id="UP001299596"/>
    </source>
</evidence>
<comment type="caution">
    <text evidence="1">The sequence shown here is derived from an EMBL/GenBank/DDBJ whole genome shotgun (WGS) entry which is preliminary data.</text>
</comment>
<dbReference type="Proteomes" id="UP001299596">
    <property type="component" value="Unassembled WGS sequence"/>
</dbReference>
<evidence type="ECO:0000313" key="1">
    <source>
        <dbReference type="EMBL" id="MEB3023034.1"/>
    </source>
</evidence>
<accession>A0ABU5XLG2</accession>
<organism evidence="1 2">
    <name type="scientific">[Mycobacterium] crassicus</name>
    <dbReference type="NCBI Taxonomy" id="2872309"/>
    <lineage>
        <taxon>Bacteria</taxon>
        <taxon>Bacillati</taxon>
        <taxon>Actinomycetota</taxon>
        <taxon>Actinomycetes</taxon>
        <taxon>Mycobacteriales</taxon>
        <taxon>Mycobacteriaceae</taxon>
        <taxon>Mycolicibacter</taxon>
    </lineage>
</organism>